<feature type="coiled-coil region" evidence="1">
    <location>
        <begin position="103"/>
        <end position="130"/>
    </location>
</feature>
<evidence type="ECO:0000256" key="2">
    <source>
        <dbReference type="SAM" id="MobiDB-lite"/>
    </source>
</evidence>
<evidence type="ECO:0000313" key="3">
    <source>
        <dbReference type="EMBL" id="KAJ8402673.1"/>
    </source>
</evidence>
<feature type="coiled-coil region" evidence="1">
    <location>
        <begin position="32"/>
        <end position="66"/>
    </location>
</feature>
<evidence type="ECO:0000256" key="1">
    <source>
        <dbReference type="SAM" id="Coils"/>
    </source>
</evidence>
<organism evidence="3 4">
    <name type="scientific">Aldrovandia affinis</name>
    <dbReference type="NCBI Taxonomy" id="143900"/>
    <lineage>
        <taxon>Eukaryota</taxon>
        <taxon>Metazoa</taxon>
        <taxon>Chordata</taxon>
        <taxon>Craniata</taxon>
        <taxon>Vertebrata</taxon>
        <taxon>Euteleostomi</taxon>
        <taxon>Actinopterygii</taxon>
        <taxon>Neopterygii</taxon>
        <taxon>Teleostei</taxon>
        <taxon>Notacanthiformes</taxon>
        <taxon>Halosauridae</taxon>
        <taxon>Aldrovandia</taxon>
    </lineage>
</organism>
<feature type="region of interest" description="Disordered" evidence="2">
    <location>
        <begin position="1"/>
        <end position="27"/>
    </location>
</feature>
<accession>A0AAD7WMY9</accession>
<sequence length="307" mass="35276">MKGEGMDGSQCVRRTAENQRKAVRSTVSQTELLPLEKENDQRKRQIESLQREIEALRGQLEECRGKARALTGSPCLERGRAALDAEELWTQLERGREGGRQQLHILQSQKERLMLELQNTKAAHDRFREDVALTVTDLQKQKDELLYQIEETKIFYDKVRAENSGLRERVEALLRELSSRPRPDPHAHPALPHIHTVTTNTEMLVVSHHVSEQCATGMGAEGRCCFNGCSGFSNSSFPEKHPEPSSMNDNDDNLFKTKDIFKQLKREHNLLLDVMLILYKRGWFVEDAVPYVKRTLRKCGMRLNDVD</sequence>
<keyword evidence="1" id="KW-0175">Coiled coil</keyword>
<reference evidence="3" key="1">
    <citation type="journal article" date="2023" name="Science">
        <title>Genome structures resolve the early diversification of teleost fishes.</title>
        <authorList>
            <person name="Parey E."/>
            <person name="Louis A."/>
            <person name="Montfort J."/>
            <person name="Bouchez O."/>
            <person name="Roques C."/>
            <person name="Iampietro C."/>
            <person name="Lluch J."/>
            <person name="Castinel A."/>
            <person name="Donnadieu C."/>
            <person name="Desvignes T."/>
            <person name="Floi Bucao C."/>
            <person name="Jouanno E."/>
            <person name="Wen M."/>
            <person name="Mejri S."/>
            <person name="Dirks R."/>
            <person name="Jansen H."/>
            <person name="Henkel C."/>
            <person name="Chen W.J."/>
            <person name="Zahm M."/>
            <person name="Cabau C."/>
            <person name="Klopp C."/>
            <person name="Thompson A.W."/>
            <person name="Robinson-Rechavi M."/>
            <person name="Braasch I."/>
            <person name="Lecointre G."/>
            <person name="Bobe J."/>
            <person name="Postlethwait J.H."/>
            <person name="Berthelot C."/>
            <person name="Roest Crollius H."/>
            <person name="Guiguen Y."/>
        </authorList>
    </citation>
    <scope>NUCLEOTIDE SEQUENCE</scope>
    <source>
        <strain evidence="3">NC1722</strain>
    </source>
</reference>
<protein>
    <submittedName>
        <fullName evidence="3">Uncharacterized protein</fullName>
    </submittedName>
</protein>
<evidence type="ECO:0000313" key="4">
    <source>
        <dbReference type="Proteomes" id="UP001221898"/>
    </source>
</evidence>
<dbReference type="EMBL" id="JAINUG010000062">
    <property type="protein sequence ID" value="KAJ8402673.1"/>
    <property type="molecule type" value="Genomic_DNA"/>
</dbReference>
<gene>
    <name evidence="3" type="ORF">AAFF_G00363450</name>
</gene>
<name>A0AAD7WMY9_9TELE</name>
<proteinExistence type="predicted"/>
<keyword evidence="4" id="KW-1185">Reference proteome</keyword>
<dbReference type="Proteomes" id="UP001221898">
    <property type="component" value="Unassembled WGS sequence"/>
</dbReference>
<comment type="caution">
    <text evidence="3">The sequence shown here is derived from an EMBL/GenBank/DDBJ whole genome shotgun (WGS) entry which is preliminary data.</text>
</comment>
<dbReference type="AlphaFoldDB" id="A0AAD7WMY9"/>